<keyword evidence="2" id="KW-1185">Reference proteome</keyword>
<protein>
    <submittedName>
        <fullName evidence="1">DUF4932 domain-containing protein</fullName>
    </submittedName>
</protein>
<dbReference type="Pfam" id="PF16286">
    <property type="entry name" value="DUF4932"/>
    <property type="match status" value="1"/>
</dbReference>
<proteinExistence type="predicted"/>
<dbReference type="Proteomes" id="UP001202248">
    <property type="component" value="Unassembled WGS sequence"/>
</dbReference>
<evidence type="ECO:0000313" key="1">
    <source>
        <dbReference type="EMBL" id="MCH5597354.1"/>
    </source>
</evidence>
<name>A0ABS9SG61_9BACT</name>
<reference evidence="1 2" key="1">
    <citation type="submission" date="2022-02" db="EMBL/GenBank/DDBJ databases">
        <authorList>
            <person name="Min J."/>
        </authorList>
    </citation>
    <scope>NUCLEOTIDE SEQUENCE [LARGE SCALE GENOMIC DNA]</scope>
    <source>
        <strain evidence="1 2">GR10-1</strain>
    </source>
</reference>
<gene>
    <name evidence="1" type="ORF">MKP09_05265</name>
</gene>
<comment type="caution">
    <text evidence="1">The sequence shown here is derived from an EMBL/GenBank/DDBJ whole genome shotgun (WGS) entry which is preliminary data.</text>
</comment>
<sequence>MISFDQKWYTAFYGTPPLENFNIIIGFSNGRANYGVRALPVNSLLDVYSIIGSSQFDSSGYPTFNSNDVEQLLTHEFNHSFVNPLLDKNINNEKLVVSAKKLFGITSEQMQKTLMRVGSL</sequence>
<dbReference type="InterPro" id="IPR032560">
    <property type="entry name" value="DUF4932"/>
</dbReference>
<accession>A0ABS9SG61</accession>
<organism evidence="1 2">
    <name type="scientific">Niabella ginsengisoli</name>
    <dbReference type="NCBI Taxonomy" id="522298"/>
    <lineage>
        <taxon>Bacteria</taxon>
        <taxon>Pseudomonadati</taxon>
        <taxon>Bacteroidota</taxon>
        <taxon>Chitinophagia</taxon>
        <taxon>Chitinophagales</taxon>
        <taxon>Chitinophagaceae</taxon>
        <taxon>Niabella</taxon>
    </lineage>
</organism>
<dbReference type="EMBL" id="JAKWBL010000001">
    <property type="protein sequence ID" value="MCH5597354.1"/>
    <property type="molecule type" value="Genomic_DNA"/>
</dbReference>
<evidence type="ECO:0000313" key="2">
    <source>
        <dbReference type="Proteomes" id="UP001202248"/>
    </source>
</evidence>